<gene>
    <name evidence="1" type="ORF">CPELLU_LOCUS8973</name>
</gene>
<feature type="non-terminal residue" evidence="1">
    <location>
        <position position="1"/>
    </location>
</feature>
<evidence type="ECO:0000313" key="2">
    <source>
        <dbReference type="Proteomes" id="UP000789759"/>
    </source>
</evidence>
<keyword evidence="2" id="KW-1185">Reference proteome</keyword>
<evidence type="ECO:0000313" key="1">
    <source>
        <dbReference type="EMBL" id="CAG8643544.1"/>
    </source>
</evidence>
<comment type="caution">
    <text evidence="1">The sequence shown here is derived from an EMBL/GenBank/DDBJ whole genome shotgun (WGS) entry which is preliminary data.</text>
</comment>
<dbReference type="AlphaFoldDB" id="A0A9N9DQH9"/>
<reference evidence="1" key="1">
    <citation type="submission" date="2021-06" db="EMBL/GenBank/DDBJ databases">
        <authorList>
            <person name="Kallberg Y."/>
            <person name="Tangrot J."/>
            <person name="Rosling A."/>
        </authorList>
    </citation>
    <scope>NUCLEOTIDE SEQUENCE</scope>
    <source>
        <strain evidence="1">FL966</strain>
    </source>
</reference>
<protein>
    <submittedName>
        <fullName evidence="1">7409_t:CDS:1</fullName>
    </submittedName>
</protein>
<sequence>MGQSVKIVGSLIAISRLYRLRDAEADWPKDLLLIEAIKHYLLFPLEGVSYEYWIRDLALVALGLRMM</sequence>
<name>A0A9N9DQH9_9GLOM</name>
<dbReference type="Proteomes" id="UP000789759">
    <property type="component" value="Unassembled WGS sequence"/>
</dbReference>
<proteinExistence type="predicted"/>
<dbReference type="EMBL" id="CAJVQA010006622">
    <property type="protein sequence ID" value="CAG8643544.1"/>
    <property type="molecule type" value="Genomic_DNA"/>
</dbReference>
<accession>A0A9N9DQH9</accession>
<organism evidence="1 2">
    <name type="scientific">Cetraspora pellucida</name>
    <dbReference type="NCBI Taxonomy" id="1433469"/>
    <lineage>
        <taxon>Eukaryota</taxon>
        <taxon>Fungi</taxon>
        <taxon>Fungi incertae sedis</taxon>
        <taxon>Mucoromycota</taxon>
        <taxon>Glomeromycotina</taxon>
        <taxon>Glomeromycetes</taxon>
        <taxon>Diversisporales</taxon>
        <taxon>Gigasporaceae</taxon>
        <taxon>Cetraspora</taxon>
    </lineage>
</organism>